<gene>
    <name evidence="1" type="ORF">ANE_LOCUS22665</name>
</gene>
<evidence type="ECO:0000313" key="1">
    <source>
        <dbReference type="EMBL" id="VVB12221.1"/>
    </source>
</evidence>
<dbReference type="OrthoDB" id="1112214at2759"/>
<comment type="caution">
    <text evidence="1">The sequence shown here is derived from an EMBL/GenBank/DDBJ whole genome shotgun (WGS) entry which is preliminary data.</text>
</comment>
<name>A0A565CFC6_9BRAS</name>
<dbReference type="InterPro" id="IPR036691">
    <property type="entry name" value="Endo/exonu/phosph_ase_sf"/>
</dbReference>
<evidence type="ECO:0008006" key="3">
    <source>
        <dbReference type="Google" id="ProtNLM"/>
    </source>
</evidence>
<dbReference type="EMBL" id="CABITT030000007">
    <property type="protein sequence ID" value="VVB12221.1"/>
    <property type="molecule type" value="Genomic_DNA"/>
</dbReference>
<dbReference type="Gene3D" id="3.60.10.10">
    <property type="entry name" value="Endonuclease/exonuclease/phosphatase"/>
    <property type="match status" value="1"/>
</dbReference>
<dbReference type="PANTHER" id="PTHR33710:SF77">
    <property type="entry name" value="DNASE I-LIKE SUPERFAMILY PROTEIN"/>
    <property type="match status" value="1"/>
</dbReference>
<protein>
    <recommendedName>
        <fullName evidence="3">Endonuclease/exonuclease/phosphatase domain-containing protein</fullName>
    </recommendedName>
</protein>
<evidence type="ECO:0000313" key="2">
    <source>
        <dbReference type="Proteomes" id="UP000489600"/>
    </source>
</evidence>
<dbReference type="AlphaFoldDB" id="A0A565CFC6"/>
<sequence length="268" mass="31370">MLKKEAKELTWNFKESSMQIRRGKETAAKELDRDGNLVFWGGMKMRKGDKRFVFNQIVLLRSGLLKKERRLLWSELESLASSPQFSCTPWTILGDFNAFLFPSEHSSVNQSPSRSSMREFKYCVDKCALSDLPYCGNTFTWTNKQCKWIVAKKLDRIMVNDAWFASFPESIDVFGEHLEFLIIALAVFFLMRKSQNKKRPFKFFSLLNRHPEFIEVIKCCWDSLNFLGSKMLCISKKLKELKSVIRTFCRDNFTDLEKRVAESFSPLL</sequence>
<dbReference type="SUPFAM" id="SSF56219">
    <property type="entry name" value="DNase I-like"/>
    <property type="match status" value="1"/>
</dbReference>
<organism evidence="1 2">
    <name type="scientific">Arabis nemorensis</name>
    <dbReference type="NCBI Taxonomy" id="586526"/>
    <lineage>
        <taxon>Eukaryota</taxon>
        <taxon>Viridiplantae</taxon>
        <taxon>Streptophyta</taxon>
        <taxon>Embryophyta</taxon>
        <taxon>Tracheophyta</taxon>
        <taxon>Spermatophyta</taxon>
        <taxon>Magnoliopsida</taxon>
        <taxon>eudicotyledons</taxon>
        <taxon>Gunneridae</taxon>
        <taxon>Pentapetalae</taxon>
        <taxon>rosids</taxon>
        <taxon>malvids</taxon>
        <taxon>Brassicales</taxon>
        <taxon>Brassicaceae</taxon>
        <taxon>Arabideae</taxon>
        <taxon>Arabis</taxon>
    </lineage>
</organism>
<dbReference type="Proteomes" id="UP000489600">
    <property type="component" value="Unassembled WGS sequence"/>
</dbReference>
<accession>A0A565CFC6</accession>
<proteinExistence type="predicted"/>
<reference evidence="1" key="1">
    <citation type="submission" date="2019-07" db="EMBL/GenBank/DDBJ databases">
        <authorList>
            <person name="Dittberner H."/>
        </authorList>
    </citation>
    <scope>NUCLEOTIDE SEQUENCE [LARGE SCALE GENOMIC DNA]</scope>
</reference>
<dbReference type="PANTHER" id="PTHR33710">
    <property type="entry name" value="BNAC02G09200D PROTEIN"/>
    <property type="match status" value="1"/>
</dbReference>
<keyword evidence="2" id="KW-1185">Reference proteome</keyword>